<dbReference type="InterPro" id="IPR014030">
    <property type="entry name" value="Ketoacyl_synth_N"/>
</dbReference>
<dbReference type="InterPro" id="IPR014031">
    <property type="entry name" value="Ketoacyl_synth_C"/>
</dbReference>
<dbReference type="InterPro" id="IPR000794">
    <property type="entry name" value="Beta-ketoacyl_synthase"/>
</dbReference>
<keyword evidence="7" id="KW-1185">Reference proteome</keyword>
<feature type="domain" description="Ketosynthase family 3 (KS3)" evidence="5">
    <location>
        <begin position="3"/>
        <end position="406"/>
    </location>
</feature>
<comment type="caution">
    <text evidence="6">The sequence shown here is derived from an EMBL/GenBank/DDBJ whole genome shotgun (WGS) entry which is preliminary data.</text>
</comment>
<comment type="similarity">
    <text evidence="1 4">Belongs to the thiolase-like superfamily. Beta-ketoacyl-ACP synthases family.</text>
</comment>
<dbReference type="Pfam" id="PF02801">
    <property type="entry name" value="Ketoacyl-synt_C"/>
    <property type="match status" value="1"/>
</dbReference>
<evidence type="ECO:0000256" key="4">
    <source>
        <dbReference type="RuleBase" id="RU003694"/>
    </source>
</evidence>
<dbReference type="AlphaFoldDB" id="A0A1Q8CSP4"/>
<dbReference type="InterPro" id="IPR016039">
    <property type="entry name" value="Thiolase-like"/>
</dbReference>
<evidence type="ECO:0000259" key="5">
    <source>
        <dbReference type="PROSITE" id="PS52004"/>
    </source>
</evidence>
<protein>
    <submittedName>
        <fullName evidence="6">Ketosynthase chain-length factor</fullName>
    </submittedName>
</protein>
<sequence length="411" mass="42958">MTAARAVITGIGVIAPSGIGADAHWKSVLDGSSRLGRISRFDPSSYPVTLAGEVPDFDPDEYVSPRLKVATDRWTWHGFAATQEALEDSTIDLSGMDPYETAVALASSSGGNEFGQGELQALWAEPDGAVSVYQSIAWFYAASVGQISILHQLKGQCSVLVAESAGGLDSFAQAVRTIRRGTKAVLAGGTEGPLSPYALTCQLSTRRLSTSTDPATAYQPFAAGAAGYVVSEGGAVLLVEDLDHALERGAAIHGEVLGWAATHDGRASRPGDGGDVTQVARAMRLALERADRSAADVDVVFPDAVGVPECDRVEAAAIREVLGEDVPVTTQKGQLGRMYQGGAALDVATALQAMRYDVLPATPGLTDPAPGCELNFVTEQTAQRTSLALVNARGYDGFNTSLVVGRYEEAV</sequence>
<dbReference type="SUPFAM" id="SSF53901">
    <property type="entry name" value="Thiolase-like"/>
    <property type="match status" value="2"/>
</dbReference>
<keyword evidence="2 4" id="KW-0808">Transferase</keyword>
<evidence type="ECO:0000313" key="7">
    <source>
        <dbReference type="Proteomes" id="UP000185596"/>
    </source>
</evidence>
<organism evidence="6 7">
    <name type="scientific">Actinophytocola xanthii</name>
    <dbReference type="NCBI Taxonomy" id="1912961"/>
    <lineage>
        <taxon>Bacteria</taxon>
        <taxon>Bacillati</taxon>
        <taxon>Actinomycetota</taxon>
        <taxon>Actinomycetes</taxon>
        <taxon>Pseudonocardiales</taxon>
        <taxon>Pseudonocardiaceae</taxon>
    </lineage>
</organism>
<dbReference type="PANTHER" id="PTHR11712">
    <property type="entry name" value="POLYKETIDE SYNTHASE-RELATED"/>
    <property type="match status" value="1"/>
</dbReference>
<dbReference type="EMBL" id="MSIE01000018">
    <property type="protein sequence ID" value="OLF17363.1"/>
    <property type="molecule type" value="Genomic_DNA"/>
</dbReference>
<dbReference type="Proteomes" id="UP000185596">
    <property type="component" value="Unassembled WGS sequence"/>
</dbReference>
<dbReference type="OrthoDB" id="416758at2"/>
<dbReference type="Pfam" id="PF00109">
    <property type="entry name" value="ketoacyl-synt"/>
    <property type="match status" value="1"/>
</dbReference>
<dbReference type="PANTHER" id="PTHR11712:SF322">
    <property type="entry name" value="POLYKETIDE BETA-KETOACYL SYNTHASE 2-RELATED"/>
    <property type="match status" value="1"/>
</dbReference>
<reference evidence="6 7" key="1">
    <citation type="submission" date="2016-12" db="EMBL/GenBank/DDBJ databases">
        <title>The draft genome sequence of Actinophytocola sp. 11-183.</title>
        <authorList>
            <person name="Wang W."/>
            <person name="Yuan L."/>
        </authorList>
    </citation>
    <scope>NUCLEOTIDE SEQUENCE [LARGE SCALE GENOMIC DNA]</scope>
    <source>
        <strain evidence="6 7">11-183</strain>
    </source>
</reference>
<gene>
    <name evidence="6" type="ORF">BU204_12170</name>
</gene>
<evidence type="ECO:0000256" key="2">
    <source>
        <dbReference type="ARBA" id="ARBA00022679"/>
    </source>
</evidence>
<accession>A0A1Q8CSP4</accession>
<evidence type="ECO:0000256" key="1">
    <source>
        <dbReference type="ARBA" id="ARBA00008467"/>
    </source>
</evidence>
<keyword evidence="3" id="KW-0012">Acyltransferase</keyword>
<dbReference type="Gene3D" id="3.40.47.10">
    <property type="match status" value="2"/>
</dbReference>
<evidence type="ECO:0000313" key="6">
    <source>
        <dbReference type="EMBL" id="OLF17363.1"/>
    </source>
</evidence>
<name>A0A1Q8CSP4_9PSEU</name>
<dbReference type="PROSITE" id="PS52004">
    <property type="entry name" value="KS3_2"/>
    <property type="match status" value="1"/>
</dbReference>
<dbReference type="GO" id="GO:0004315">
    <property type="term" value="F:3-oxoacyl-[acyl-carrier-protein] synthase activity"/>
    <property type="evidence" value="ECO:0007669"/>
    <property type="project" value="TreeGrafter"/>
</dbReference>
<proteinExistence type="inferred from homology"/>
<dbReference type="RefSeq" id="WP_075125737.1">
    <property type="nucleotide sequence ID" value="NZ_MSIE01000018.1"/>
</dbReference>
<dbReference type="InterPro" id="IPR020841">
    <property type="entry name" value="PKS_Beta-ketoAc_synthase_dom"/>
</dbReference>
<dbReference type="GO" id="GO:0006633">
    <property type="term" value="P:fatty acid biosynthetic process"/>
    <property type="evidence" value="ECO:0007669"/>
    <property type="project" value="TreeGrafter"/>
</dbReference>
<evidence type="ECO:0000256" key="3">
    <source>
        <dbReference type="ARBA" id="ARBA00023315"/>
    </source>
</evidence>
<dbReference type="STRING" id="1912961.BU204_12170"/>
<dbReference type="SMART" id="SM00825">
    <property type="entry name" value="PKS_KS"/>
    <property type="match status" value="1"/>
</dbReference>